<name>A0A645E5F0_9ZZZZ</name>
<dbReference type="AlphaFoldDB" id="A0A645E5F0"/>
<accession>A0A645E5F0</accession>
<reference evidence="1" key="1">
    <citation type="submission" date="2019-08" db="EMBL/GenBank/DDBJ databases">
        <authorList>
            <person name="Kucharzyk K."/>
            <person name="Murdoch R.W."/>
            <person name="Higgins S."/>
            <person name="Loffler F."/>
        </authorList>
    </citation>
    <scope>NUCLEOTIDE SEQUENCE</scope>
</reference>
<protein>
    <submittedName>
        <fullName evidence="1">Uncharacterized protein</fullName>
    </submittedName>
</protein>
<gene>
    <name evidence="1" type="ORF">SDC9_143189</name>
</gene>
<comment type="caution">
    <text evidence="1">The sequence shown here is derived from an EMBL/GenBank/DDBJ whole genome shotgun (WGS) entry which is preliminary data.</text>
</comment>
<organism evidence="1">
    <name type="scientific">bioreactor metagenome</name>
    <dbReference type="NCBI Taxonomy" id="1076179"/>
    <lineage>
        <taxon>unclassified sequences</taxon>
        <taxon>metagenomes</taxon>
        <taxon>ecological metagenomes</taxon>
    </lineage>
</organism>
<dbReference type="EMBL" id="VSSQ01042446">
    <property type="protein sequence ID" value="MPM96033.1"/>
    <property type="molecule type" value="Genomic_DNA"/>
</dbReference>
<evidence type="ECO:0000313" key="1">
    <source>
        <dbReference type="EMBL" id="MPM96033.1"/>
    </source>
</evidence>
<sequence length="58" mass="6670">MAVCYLYNPCSFLRTTIEENTQNVLCNNFCVDFHEIHGRILIICLRVGSRTLLAYALC</sequence>
<proteinExistence type="predicted"/>